<evidence type="ECO:0000256" key="14">
    <source>
        <dbReference type="ARBA" id="ARBA00023128"/>
    </source>
</evidence>
<organism evidence="20">
    <name type="scientific">Scydmaeninae sp. 840218</name>
    <dbReference type="NCBI Taxonomy" id="1213605"/>
    <lineage>
        <taxon>Eukaryota</taxon>
        <taxon>Metazoa</taxon>
        <taxon>Ecdysozoa</taxon>
        <taxon>Arthropoda</taxon>
        <taxon>Hexapoda</taxon>
        <taxon>Insecta</taxon>
        <taxon>Pterygota</taxon>
        <taxon>Neoptera</taxon>
        <taxon>Endopterygota</taxon>
        <taxon>Coleoptera</taxon>
        <taxon>Polyphaga</taxon>
        <taxon>Staphyliniformia</taxon>
        <taxon>Staphylinidae</taxon>
        <taxon>Scydmaeninae</taxon>
    </lineage>
</organism>
<dbReference type="InterPro" id="IPR003918">
    <property type="entry name" value="NADH_UbQ_OxRdtase"/>
</dbReference>
<geneLocation type="mitochondrion" evidence="20"/>
<dbReference type="PANTHER" id="PTHR43507">
    <property type="entry name" value="NADH-UBIQUINONE OXIDOREDUCTASE CHAIN 4"/>
    <property type="match status" value="1"/>
</dbReference>
<keyword evidence="15 17" id="KW-0472">Membrane</keyword>
<comment type="subcellular location">
    <subcellularLocation>
        <location evidence="2 17">Mitochondrion membrane</location>
        <topology evidence="2 17">Multi-pass membrane protein</topology>
    </subcellularLocation>
</comment>
<protein>
    <recommendedName>
        <fullName evidence="5 17">NADH-ubiquinone oxidoreductase chain 4</fullName>
        <ecNumber evidence="4 17">7.1.1.2</ecNumber>
    </recommendedName>
</protein>
<reference evidence="20" key="1">
    <citation type="submission" date="2012-06" db="EMBL/GenBank/DDBJ databases">
        <title>Mitogenomics of the Coleoptera under dense taxon sampling.</title>
        <authorList>
            <person name="Timmermans M.J.T.N."/>
            <person name="Lim J."/>
            <person name="Dodsworth S."/>
            <person name="Haran J."/>
            <person name="Ahrens D."/>
            <person name="Bocak L."/>
            <person name="London A."/>
            <person name="Culverwell L."/>
            <person name="Vogler A.P."/>
        </authorList>
    </citation>
    <scope>NUCLEOTIDE SEQUENCE</scope>
</reference>
<evidence type="ECO:0000256" key="8">
    <source>
        <dbReference type="ARBA" id="ARBA00022692"/>
    </source>
</evidence>
<evidence type="ECO:0000256" key="2">
    <source>
        <dbReference type="ARBA" id="ARBA00004225"/>
    </source>
</evidence>
<dbReference type="GO" id="GO:0031966">
    <property type="term" value="C:mitochondrial membrane"/>
    <property type="evidence" value="ECO:0007669"/>
    <property type="project" value="UniProtKB-SubCell"/>
</dbReference>
<evidence type="ECO:0000256" key="17">
    <source>
        <dbReference type="RuleBase" id="RU003297"/>
    </source>
</evidence>
<gene>
    <name evidence="20" type="primary">nad4</name>
</gene>
<keyword evidence="9" id="KW-1278">Translocase</keyword>
<evidence type="ECO:0000256" key="12">
    <source>
        <dbReference type="ARBA" id="ARBA00023027"/>
    </source>
</evidence>
<keyword evidence="6 17" id="KW-0813">Transport</keyword>
<feature type="transmembrane region" description="Helical" evidence="17">
    <location>
        <begin position="141"/>
        <end position="162"/>
    </location>
</feature>
<dbReference type="InterPro" id="IPR000260">
    <property type="entry name" value="NADH4_N"/>
</dbReference>
<keyword evidence="13 17" id="KW-0830">Ubiquinone</keyword>
<feature type="transmembrane region" description="Helical" evidence="17">
    <location>
        <begin position="177"/>
        <end position="200"/>
    </location>
</feature>
<evidence type="ECO:0000256" key="5">
    <source>
        <dbReference type="ARBA" id="ARBA00021006"/>
    </source>
</evidence>
<evidence type="ECO:0000256" key="11">
    <source>
        <dbReference type="ARBA" id="ARBA00022989"/>
    </source>
</evidence>
<dbReference type="GO" id="GO:0042773">
    <property type="term" value="P:ATP synthesis coupled electron transport"/>
    <property type="evidence" value="ECO:0007669"/>
    <property type="project" value="InterPro"/>
</dbReference>
<feature type="transmembrane region" description="Helical" evidence="17">
    <location>
        <begin position="240"/>
        <end position="260"/>
    </location>
</feature>
<evidence type="ECO:0000256" key="9">
    <source>
        <dbReference type="ARBA" id="ARBA00022967"/>
    </source>
</evidence>
<keyword evidence="12 17" id="KW-0520">NAD</keyword>
<proteinExistence type="inferred from homology"/>
<feature type="domain" description="NADH:quinone oxidoreductase/Mrp antiporter transmembrane" evidence="18">
    <location>
        <begin position="105"/>
        <end position="383"/>
    </location>
</feature>
<evidence type="ECO:0000259" key="18">
    <source>
        <dbReference type="Pfam" id="PF00361"/>
    </source>
</evidence>
<evidence type="ECO:0000256" key="10">
    <source>
        <dbReference type="ARBA" id="ARBA00022982"/>
    </source>
</evidence>
<evidence type="ECO:0000256" key="1">
    <source>
        <dbReference type="ARBA" id="ARBA00003257"/>
    </source>
</evidence>
<evidence type="ECO:0000256" key="16">
    <source>
        <dbReference type="ARBA" id="ARBA00049551"/>
    </source>
</evidence>
<dbReference type="GO" id="GO:0048039">
    <property type="term" value="F:ubiquinone binding"/>
    <property type="evidence" value="ECO:0007669"/>
    <property type="project" value="TreeGrafter"/>
</dbReference>
<feature type="domain" description="NADH:ubiquinone oxidoreductase chain 4 N-terminal" evidence="19">
    <location>
        <begin position="1"/>
        <end position="100"/>
    </location>
</feature>
<keyword evidence="7 17" id="KW-0679">Respiratory chain</keyword>
<evidence type="ECO:0000256" key="7">
    <source>
        <dbReference type="ARBA" id="ARBA00022660"/>
    </source>
</evidence>
<name>A0A0S2MP71_9COLE</name>
<keyword evidence="11 17" id="KW-1133">Transmembrane helix</keyword>
<feature type="transmembrane region" description="Helical" evidence="17">
    <location>
        <begin position="269"/>
        <end position="291"/>
    </location>
</feature>
<comment type="similarity">
    <text evidence="3 17">Belongs to the complex I subunit 4 family.</text>
</comment>
<sequence>MMTYLMILFVLIPLSFRKSLYWIFDDLYLLMMGFFIIDFKWGFIYNKICLFYGVDLLSYWMIILSFFISSLMILASFNLTKVFTAYFLFLILVNQIFTFMSFVTMDFVLFYFFFEASLIPTLIMILGWGGHPERLQAGYYMFMYTMVASLPMLISLVYYYYFMGHSSLNLLKSFDSWLYFVFMNMVFLVKIPMYILHLWLPKAHVEAPVFGSMLLAGVLLKLGAYGLIRASVMFINEFMTMNYLLISISLLGGVMVSLICMRQNDMKSLVAYSSVIHMGLLLSGVVSMTFFGFMGSLIMMISHGLCSSGLFCLINIFYERFFSRSLFINKGMINLFPSLSLWWFLFSVINMSAPPSLNLLSEIIIITSLVNLNYILLMLLMVILFFSAAYSLFLYSSSQHGKLNISNFNLTSVNIREYLLMFMHWFPLNLVFIGDSMIWL</sequence>
<keyword evidence="8 17" id="KW-0812">Transmembrane</keyword>
<dbReference type="AlphaFoldDB" id="A0A0S2MP71"/>
<dbReference type="GO" id="GO:0008137">
    <property type="term" value="F:NADH dehydrogenase (ubiquinone) activity"/>
    <property type="evidence" value="ECO:0007669"/>
    <property type="project" value="UniProtKB-UniRule"/>
</dbReference>
<feature type="transmembrane region" description="Helical" evidence="17">
    <location>
        <begin position="84"/>
        <end position="103"/>
    </location>
</feature>
<keyword evidence="10 17" id="KW-0249">Electron transport</keyword>
<dbReference type="EC" id="7.1.1.2" evidence="4 17"/>
<dbReference type="GO" id="GO:0003954">
    <property type="term" value="F:NADH dehydrogenase activity"/>
    <property type="evidence" value="ECO:0007669"/>
    <property type="project" value="TreeGrafter"/>
</dbReference>
<evidence type="ECO:0000313" key="20">
    <source>
        <dbReference type="EMBL" id="ALO76527.1"/>
    </source>
</evidence>
<feature type="transmembrane region" description="Helical" evidence="17">
    <location>
        <begin position="20"/>
        <end position="37"/>
    </location>
</feature>
<evidence type="ECO:0000256" key="15">
    <source>
        <dbReference type="ARBA" id="ARBA00023136"/>
    </source>
</evidence>
<feature type="transmembrane region" description="Helical" evidence="17">
    <location>
        <begin position="109"/>
        <end position="129"/>
    </location>
</feature>
<feature type="transmembrane region" description="Helical" evidence="17">
    <location>
        <begin position="331"/>
        <end position="353"/>
    </location>
</feature>
<dbReference type="GO" id="GO:0015990">
    <property type="term" value="P:electron transport coupled proton transport"/>
    <property type="evidence" value="ECO:0007669"/>
    <property type="project" value="TreeGrafter"/>
</dbReference>
<dbReference type="Pfam" id="PF00361">
    <property type="entry name" value="Proton_antipo_M"/>
    <property type="match status" value="1"/>
</dbReference>
<evidence type="ECO:0000259" key="19">
    <source>
        <dbReference type="Pfam" id="PF01059"/>
    </source>
</evidence>
<feature type="transmembrane region" description="Helical" evidence="17">
    <location>
        <begin position="297"/>
        <end position="319"/>
    </location>
</feature>
<feature type="transmembrane region" description="Helical" evidence="17">
    <location>
        <begin position="373"/>
        <end position="397"/>
    </location>
</feature>
<dbReference type="InterPro" id="IPR001750">
    <property type="entry name" value="ND/Mrp_TM"/>
</dbReference>
<feature type="transmembrane region" description="Helical" evidence="17">
    <location>
        <begin position="207"/>
        <end position="228"/>
    </location>
</feature>
<evidence type="ECO:0000256" key="4">
    <source>
        <dbReference type="ARBA" id="ARBA00012944"/>
    </source>
</evidence>
<evidence type="ECO:0000256" key="6">
    <source>
        <dbReference type="ARBA" id="ARBA00022448"/>
    </source>
</evidence>
<dbReference type="PANTHER" id="PTHR43507:SF20">
    <property type="entry name" value="NADH-UBIQUINONE OXIDOREDUCTASE CHAIN 4"/>
    <property type="match status" value="1"/>
</dbReference>
<evidence type="ECO:0000256" key="3">
    <source>
        <dbReference type="ARBA" id="ARBA00009025"/>
    </source>
</evidence>
<dbReference type="EMBL" id="JX412761">
    <property type="protein sequence ID" value="ALO76527.1"/>
    <property type="molecule type" value="Genomic_DNA"/>
</dbReference>
<accession>A0A0S2MP71</accession>
<comment type="function">
    <text evidence="17">Core subunit of the mitochondrial membrane respiratory chain NADH dehydrogenase (Complex I) which catalyzes electron transfer from NADH through the respiratory chain, using ubiquinone as an electron acceptor. Essential for the catalytic activity and assembly of complex I.</text>
</comment>
<feature type="transmembrane region" description="Helical" evidence="17">
    <location>
        <begin position="418"/>
        <end position="439"/>
    </location>
</feature>
<feature type="transmembrane region" description="Helical" evidence="17">
    <location>
        <begin position="57"/>
        <end position="77"/>
    </location>
</feature>
<dbReference type="PRINTS" id="PR01437">
    <property type="entry name" value="NUOXDRDTASE4"/>
</dbReference>
<dbReference type="Pfam" id="PF01059">
    <property type="entry name" value="Oxidored_q5_N"/>
    <property type="match status" value="1"/>
</dbReference>
<evidence type="ECO:0000256" key="13">
    <source>
        <dbReference type="ARBA" id="ARBA00023075"/>
    </source>
</evidence>
<keyword evidence="14 17" id="KW-0496">Mitochondrion</keyword>
<comment type="function">
    <text evidence="1">Core subunit of the mitochondrial membrane respiratory chain NADH dehydrogenase (Complex I) that is believed to belong to the minimal assembly required for catalysis. Complex I functions in the transfer of electrons from NADH to the respiratory chain. The immediate electron acceptor for the enzyme is believed to be ubiquinone.</text>
</comment>
<comment type="catalytic activity">
    <reaction evidence="16 17">
        <text>a ubiquinone + NADH + 5 H(+)(in) = a ubiquinol + NAD(+) + 4 H(+)(out)</text>
        <dbReference type="Rhea" id="RHEA:29091"/>
        <dbReference type="Rhea" id="RHEA-COMP:9565"/>
        <dbReference type="Rhea" id="RHEA-COMP:9566"/>
        <dbReference type="ChEBI" id="CHEBI:15378"/>
        <dbReference type="ChEBI" id="CHEBI:16389"/>
        <dbReference type="ChEBI" id="CHEBI:17976"/>
        <dbReference type="ChEBI" id="CHEBI:57540"/>
        <dbReference type="ChEBI" id="CHEBI:57945"/>
        <dbReference type="EC" id="7.1.1.2"/>
    </reaction>
</comment>